<evidence type="ECO:0000313" key="2">
    <source>
        <dbReference type="Proteomes" id="UP001596378"/>
    </source>
</evidence>
<evidence type="ECO:0000313" key="1">
    <source>
        <dbReference type="EMBL" id="MFC7148699.1"/>
    </source>
</evidence>
<proteinExistence type="predicted"/>
<gene>
    <name evidence="1" type="ORF">ACFQMJ_09200</name>
</gene>
<name>A0ABW2F9B6_9BACL</name>
<organism evidence="1 2">
    <name type="scientific">Cohnella cellulosilytica</name>
    <dbReference type="NCBI Taxonomy" id="986710"/>
    <lineage>
        <taxon>Bacteria</taxon>
        <taxon>Bacillati</taxon>
        <taxon>Bacillota</taxon>
        <taxon>Bacilli</taxon>
        <taxon>Bacillales</taxon>
        <taxon>Paenibacillaceae</taxon>
        <taxon>Cohnella</taxon>
    </lineage>
</organism>
<accession>A0ABW2F9B6</accession>
<dbReference type="InterPro" id="IPR037208">
    <property type="entry name" value="Spo0E-like_sf"/>
</dbReference>
<dbReference type="Gene3D" id="4.10.280.10">
    <property type="entry name" value="Helix-loop-helix DNA-binding domain"/>
    <property type="match status" value="1"/>
</dbReference>
<reference evidence="2" key="1">
    <citation type="journal article" date="2019" name="Int. J. Syst. Evol. Microbiol.">
        <title>The Global Catalogue of Microorganisms (GCM) 10K type strain sequencing project: providing services to taxonomists for standard genome sequencing and annotation.</title>
        <authorList>
            <consortium name="The Broad Institute Genomics Platform"/>
            <consortium name="The Broad Institute Genome Sequencing Center for Infectious Disease"/>
            <person name="Wu L."/>
            <person name="Ma J."/>
        </authorList>
    </citation>
    <scope>NUCLEOTIDE SEQUENCE [LARGE SCALE GENOMIC DNA]</scope>
    <source>
        <strain evidence="2">KCTC 12907</strain>
    </source>
</reference>
<comment type="caution">
    <text evidence="1">The sequence shown here is derived from an EMBL/GenBank/DDBJ whole genome shotgun (WGS) entry which is preliminary data.</text>
</comment>
<dbReference type="RefSeq" id="WP_378052508.1">
    <property type="nucleotide sequence ID" value="NZ_JBHMDN010000055.1"/>
</dbReference>
<sequence>MAAAKHKSKKMSSLQADLPIHSHYSGRAAAELAEEIDHLRQVMTDAFLQERSLVADSVMELSRQLDRKINEYMKVVLLGREQAR</sequence>
<dbReference type="InterPro" id="IPR018540">
    <property type="entry name" value="Spo0E-like"/>
</dbReference>
<keyword evidence="2" id="KW-1185">Reference proteome</keyword>
<dbReference type="Pfam" id="PF09388">
    <property type="entry name" value="SpoOE-like"/>
    <property type="match status" value="1"/>
</dbReference>
<protein>
    <submittedName>
        <fullName evidence="1">Aspartyl-phosphate phosphatase Spo0E family protein</fullName>
    </submittedName>
</protein>
<dbReference type="InterPro" id="IPR036638">
    <property type="entry name" value="HLH_DNA-bd_sf"/>
</dbReference>
<dbReference type="SUPFAM" id="SSF140500">
    <property type="entry name" value="BAS1536-like"/>
    <property type="match status" value="1"/>
</dbReference>
<dbReference type="EMBL" id="JBHTAI010000005">
    <property type="protein sequence ID" value="MFC7148699.1"/>
    <property type="molecule type" value="Genomic_DNA"/>
</dbReference>
<dbReference type="Proteomes" id="UP001596378">
    <property type="component" value="Unassembled WGS sequence"/>
</dbReference>